<evidence type="ECO:0000313" key="2">
    <source>
        <dbReference type="EMBL" id="MBC8531737.1"/>
    </source>
</evidence>
<accession>A0A926HL67</accession>
<dbReference type="Gene3D" id="1.10.3210.10">
    <property type="entry name" value="Hypothetical protein af1432"/>
    <property type="match status" value="1"/>
</dbReference>
<dbReference type="Proteomes" id="UP000623172">
    <property type="component" value="Unassembled WGS sequence"/>
</dbReference>
<feature type="domain" description="HD" evidence="1">
    <location>
        <begin position="22"/>
        <end position="111"/>
    </location>
</feature>
<dbReference type="RefSeq" id="WP_249316346.1">
    <property type="nucleotide sequence ID" value="NZ_JACRSR010000002.1"/>
</dbReference>
<dbReference type="InterPro" id="IPR006674">
    <property type="entry name" value="HD_domain"/>
</dbReference>
<reference evidence="2" key="1">
    <citation type="submission" date="2020-08" db="EMBL/GenBank/DDBJ databases">
        <title>Genome public.</title>
        <authorList>
            <person name="Liu C."/>
            <person name="Sun Q."/>
        </authorList>
    </citation>
    <scope>NUCLEOTIDE SEQUENCE</scope>
    <source>
        <strain evidence="2">NSJ-53</strain>
    </source>
</reference>
<proteinExistence type="predicted"/>
<evidence type="ECO:0000313" key="3">
    <source>
        <dbReference type="Proteomes" id="UP000623172"/>
    </source>
</evidence>
<protein>
    <submittedName>
        <fullName evidence="2">HD domain-containing protein</fullName>
    </submittedName>
</protein>
<keyword evidence="3" id="KW-1185">Reference proteome</keyword>
<sequence>MKDKIAKLSRMMIEFDRETPDRVNHFLKVYGFAKSIGELEGLDQQTQFTLETAALVHDVGIKISRQKYGDGGWRHQEIEGPPVARRMLEELAFPPEMIERVCFLVAHHHTYNAVDGADYQILLEADFLVNIFEKGMNRSQIAAIRDKNFRTKTGMEYINWLFLS</sequence>
<dbReference type="CDD" id="cd00077">
    <property type="entry name" value="HDc"/>
    <property type="match status" value="1"/>
</dbReference>
<dbReference type="AlphaFoldDB" id="A0A926HL67"/>
<gene>
    <name evidence="2" type="ORF">H8696_07735</name>
</gene>
<organism evidence="2 3">
    <name type="scientific">Gehongia tenuis</name>
    <dbReference type="NCBI Taxonomy" id="2763655"/>
    <lineage>
        <taxon>Bacteria</taxon>
        <taxon>Bacillati</taxon>
        <taxon>Bacillota</taxon>
        <taxon>Clostridia</taxon>
        <taxon>Christensenellales</taxon>
        <taxon>Christensenellaceae</taxon>
        <taxon>Gehongia</taxon>
    </lineage>
</organism>
<name>A0A926HL67_9FIRM</name>
<dbReference type="Pfam" id="PF01966">
    <property type="entry name" value="HD"/>
    <property type="match status" value="1"/>
</dbReference>
<dbReference type="SUPFAM" id="SSF109604">
    <property type="entry name" value="HD-domain/PDEase-like"/>
    <property type="match status" value="1"/>
</dbReference>
<dbReference type="InterPro" id="IPR003607">
    <property type="entry name" value="HD/PDEase_dom"/>
</dbReference>
<dbReference type="EMBL" id="JACRSR010000002">
    <property type="protein sequence ID" value="MBC8531737.1"/>
    <property type="molecule type" value="Genomic_DNA"/>
</dbReference>
<evidence type="ECO:0000259" key="1">
    <source>
        <dbReference type="Pfam" id="PF01966"/>
    </source>
</evidence>
<comment type="caution">
    <text evidence="2">The sequence shown here is derived from an EMBL/GenBank/DDBJ whole genome shotgun (WGS) entry which is preliminary data.</text>
</comment>